<dbReference type="AlphaFoldDB" id="A0A914Q5S1"/>
<sequence length="90" mass="10692">MAVETIDALLTIRINDPPLKHFDCQKYLIYWKAKEHLESDAQIPRGPSNPRYGAEDEEDDPIHARLVYNEYMKEMWEKRDTIFIKNPVET</sequence>
<protein>
    <submittedName>
        <fullName evidence="2">Uncharacterized protein</fullName>
    </submittedName>
</protein>
<name>A0A914Q5S1_9BILA</name>
<evidence type="ECO:0000313" key="2">
    <source>
        <dbReference type="WBParaSite" id="PDA_v2.g2250.t1"/>
    </source>
</evidence>
<proteinExistence type="predicted"/>
<keyword evidence="1" id="KW-1185">Reference proteome</keyword>
<accession>A0A914Q5S1</accession>
<organism evidence="1 2">
    <name type="scientific">Panagrolaimus davidi</name>
    <dbReference type="NCBI Taxonomy" id="227884"/>
    <lineage>
        <taxon>Eukaryota</taxon>
        <taxon>Metazoa</taxon>
        <taxon>Ecdysozoa</taxon>
        <taxon>Nematoda</taxon>
        <taxon>Chromadorea</taxon>
        <taxon>Rhabditida</taxon>
        <taxon>Tylenchina</taxon>
        <taxon>Panagrolaimomorpha</taxon>
        <taxon>Panagrolaimoidea</taxon>
        <taxon>Panagrolaimidae</taxon>
        <taxon>Panagrolaimus</taxon>
    </lineage>
</organism>
<evidence type="ECO:0000313" key="1">
    <source>
        <dbReference type="Proteomes" id="UP000887578"/>
    </source>
</evidence>
<dbReference type="WBParaSite" id="PDA_v2.g2250.t1">
    <property type="protein sequence ID" value="PDA_v2.g2250.t1"/>
    <property type="gene ID" value="PDA_v2.g2250"/>
</dbReference>
<reference evidence="2" key="1">
    <citation type="submission" date="2022-11" db="UniProtKB">
        <authorList>
            <consortium name="WormBaseParasite"/>
        </authorList>
    </citation>
    <scope>IDENTIFICATION</scope>
</reference>
<dbReference type="Proteomes" id="UP000887578">
    <property type="component" value="Unplaced"/>
</dbReference>